<gene>
    <name evidence="1" type="ORF">UY3_02344</name>
</gene>
<protein>
    <submittedName>
        <fullName evidence="1">Uncharacterized protein</fullName>
    </submittedName>
</protein>
<dbReference type="AlphaFoldDB" id="M7BTB0"/>
<dbReference type="EMBL" id="KB511953">
    <property type="protein sequence ID" value="EMP40444.1"/>
    <property type="molecule type" value="Genomic_DNA"/>
</dbReference>
<accession>M7BTB0</accession>
<name>M7BTB0_CHEMY</name>
<dbReference type="Proteomes" id="UP000031443">
    <property type="component" value="Unassembled WGS sequence"/>
</dbReference>
<sequence>MAPSRGPPLLSLLPLKSCPCSIPGPTSPPPRIAQAFFLTLSPLYLAERFAGANIAYRYSHTGKALVGWMWPKTTLRTQELPASFPEVFLQFSALSFLRKPDSSPQRLLNDLLNTPPPHAKRLNLTQRSPRSGRENSSILGITCQLCNVIVDAKYIICRTYNNLASPYKSFPFKEKVKLTKEVLTYTSQNLAGSRDGGLDLQGDLDAGHKTKEEELLQPLHNDWGMHLE</sequence>
<reference evidence="2" key="1">
    <citation type="journal article" date="2013" name="Nat. Genet.">
        <title>The draft genomes of soft-shell turtle and green sea turtle yield insights into the development and evolution of the turtle-specific body plan.</title>
        <authorList>
            <person name="Wang Z."/>
            <person name="Pascual-Anaya J."/>
            <person name="Zadissa A."/>
            <person name="Li W."/>
            <person name="Niimura Y."/>
            <person name="Huang Z."/>
            <person name="Li C."/>
            <person name="White S."/>
            <person name="Xiong Z."/>
            <person name="Fang D."/>
            <person name="Wang B."/>
            <person name="Ming Y."/>
            <person name="Chen Y."/>
            <person name="Zheng Y."/>
            <person name="Kuraku S."/>
            <person name="Pignatelli M."/>
            <person name="Herrero J."/>
            <person name="Beal K."/>
            <person name="Nozawa M."/>
            <person name="Li Q."/>
            <person name="Wang J."/>
            <person name="Zhang H."/>
            <person name="Yu L."/>
            <person name="Shigenobu S."/>
            <person name="Wang J."/>
            <person name="Liu J."/>
            <person name="Flicek P."/>
            <person name="Searle S."/>
            <person name="Wang J."/>
            <person name="Kuratani S."/>
            <person name="Yin Y."/>
            <person name="Aken B."/>
            <person name="Zhang G."/>
            <person name="Irie N."/>
        </authorList>
    </citation>
    <scope>NUCLEOTIDE SEQUENCE [LARGE SCALE GENOMIC DNA]</scope>
</reference>
<evidence type="ECO:0000313" key="2">
    <source>
        <dbReference type="Proteomes" id="UP000031443"/>
    </source>
</evidence>
<keyword evidence="2" id="KW-1185">Reference proteome</keyword>
<evidence type="ECO:0000313" key="1">
    <source>
        <dbReference type="EMBL" id="EMP40444.1"/>
    </source>
</evidence>
<organism evidence="1 2">
    <name type="scientific">Chelonia mydas</name>
    <name type="common">Green sea-turtle</name>
    <name type="synonym">Chelonia agassizi</name>
    <dbReference type="NCBI Taxonomy" id="8469"/>
    <lineage>
        <taxon>Eukaryota</taxon>
        <taxon>Metazoa</taxon>
        <taxon>Chordata</taxon>
        <taxon>Craniata</taxon>
        <taxon>Vertebrata</taxon>
        <taxon>Euteleostomi</taxon>
        <taxon>Archelosauria</taxon>
        <taxon>Testudinata</taxon>
        <taxon>Testudines</taxon>
        <taxon>Cryptodira</taxon>
        <taxon>Durocryptodira</taxon>
        <taxon>Americhelydia</taxon>
        <taxon>Chelonioidea</taxon>
        <taxon>Cheloniidae</taxon>
        <taxon>Chelonia</taxon>
    </lineage>
</organism>
<proteinExistence type="predicted"/>